<dbReference type="Gramene" id="KQL11445">
    <property type="protein sequence ID" value="KQL11445"/>
    <property type="gene ID" value="SETIT_007732mg"/>
</dbReference>
<keyword evidence="2" id="KW-1185">Reference proteome</keyword>
<evidence type="ECO:0000313" key="1">
    <source>
        <dbReference type="EnsemblPlants" id="KQL11445"/>
    </source>
</evidence>
<dbReference type="Proteomes" id="UP000004995">
    <property type="component" value="Unassembled WGS sequence"/>
</dbReference>
<protein>
    <submittedName>
        <fullName evidence="1">Uncharacterized protein</fullName>
    </submittedName>
</protein>
<proteinExistence type="predicted"/>
<reference evidence="2" key="1">
    <citation type="journal article" date="2012" name="Nat. Biotechnol.">
        <title>Reference genome sequence of the model plant Setaria.</title>
        <authorList>
            <person name="Bennetzen J.L."/>
            <person name="Schmutz J."/>
            <person name="Wang H."/>
            <person name="Percifield R."/>
            <person name="Hawkins J."/>
            <person name="Pontaroli A.C."/>
            <person name="Estep M."/>
            <person name="Feng L."/>
            <person name="Vaughn J.N."/>
            <person name="Grimwood J."/>
            <person name="Jenkins J."/>
            <person name="Barry K."/>
            <person name="Lindquist E."/>
            <person name="Hellsten U."/>
            <person name="Deshpande S."/>
            <person name="Wang X."/>
            <person name="Wu X."/>
            <person name="Mitros T."/>
            <person name="Triplett J."/>
            <person name="Yang X."/>
            <person name="Ye C.Y."/>
            <person name="Mauro-Herrera M."/>
            <person name="Wang L."/>
            <person name="Li P."/>
            <person name="Sharma M."/>
            <person name="Sharma R."/>
            <person name="Ronald P.C."/>
            <person name="Panaud O."/>
            <person name="Kellogg E.A."/>
            <person name="Brutnell T.P."/>
            <person name="Doust A.N."/>
            <person name="Tuskan G.A."/>
            <person name="Rokhsar D."/>
            <person name="Devos K.M."/>
        </authorList>
    </citation>
    <scope>NUCLEOTIDE SEQUENCE [LARGE SCALE GENOMIC DNA]</scope>
    <source>
        <strain evidence="2">cv. Yugu1</strain>
    </source>
</reference>
<dbReference type="EMBL" id="AGNK02002613">
    <property type="status" value="NOT_ANNOTATED_CDS"/>
    <property type="molecule type" value="Genomic_DNA"/>
</dbReference>
<sequence>MLIALNLPRLRAVYCTATTYSHPLHHGKTCSQSQTNWFVFFFIFTKARLAWIHQLIQAYSKSWLLLLQPNP</sequence>
<dbReference type="InParanoid" id="K3Y0M1"/>
<accession>K3Y0M1</accession>
<name>K3Y0M1_SETIT</name>
<dbReference type="EnsemblPlants" id="KQL11445">
    <property type="protein sequence ID" value="KQL11445"/>
    <property type="gene ID" value="SETIT_007732mg"/>
</dbReference>
<evidence type="ECO:0000313" key="2">
    <source>
        <dbReference type="Proteomes" id="UP000004995"/>
    </source>
</evidence>
<dbReference type="AlphaFoldDB" id="K3Y0M1"/>
<organism evidence="1 2">
    <name type="scientific">Setaria italica</name>
    <name type="common">Foxtail millet</name>
    <name type="synonym">Panicum italicum</name>
    <dbReference type="NCBI Taxonomy" id="4555"/>
    <lineage>
        <taxon>Eukaryota</taxon>
        <taxon>Viridiplantae</taxon>
        <taxon>Streptophyta</taxon>
        <taxon>Embryophyta</taxon>
        <taxon>Tracheophyta</taxon>
        <taxon>Spermatophyta</taxon>
        <taxon>Magnoliopsida</taxon>
        <taxon>Liliopsida</taxon>
        <taxon>Poales</taxon>
        <taxon>Poaceae</taxon>
        <taxon>PACMAD clade</taxon>
        <taxon>Panicoideae</taxon>
        <taxon>Panicodae</taxon>
        <taxon>Paniceae</taxon>
        <taxon>Cenchrinae</taxon>
        <taxon>Setaria</taxon>
    </lineage>
</organism>
<reference evidence="1" key="2">
    <citation type="submission" date="2018-08" db="UniProtKB">
        <authorList>
            <consortium name="EnsemblPlants"/>
        </authorList>
    </citation>
    <scope>IDENTIFICATION</scope>
    <source>
        <strain evidence="1">Yugu1</strain>
    </source>
</reference>
<dbReference type="HOGENOM" id="CLU_2744841_0_0_1"/>